<feature type="compositionally biased region" description="Acidic residues" evidence="1">
    <location>
        <begin position="36"/>
        <end position="47"/>
    </location>
</feature>
<feature type="compositionally biased region" description="Basic and acidic residues" evidence="1">
    <location>
        <begin position="192"/>
        <end position="205"/>
    </location>
</feature>
<dbReference type="Gramene" id="KFK24278">
    <property type="protein sequence ID" value="KFK24278"/>
    <property type="gene ID" value="AALP_AAs47157U000100"/>
</dbReference>
<proteinExistence type="predicted"/>
<feature type="compositionally biased region" description="Basic and acidic residues" evidence="1">
    <location>
        <begin position="24"/>
        <end position="35"/>
    </location>
</feature>
<reference evidence="3" key="1">
    <citation type="journal article" date="2015" name="Nat. Plants">
        <title>Genome expansion of Arabis alpina linked with retrotransposition and reduced symmetric DNA methylation.</title>
        <authorList>
            <person name="Willing E.M."/>
            <person name="Rawat V."/>
            <person name="Mandakova T."/>
            <person name="Maumus F."/>
            <person name="James G.V."/>
            <person name="Nordstroem K.J."/>
            <person name="Becker C."/>
            <person name="Warthmann N."/>
            <person name="Chica C."/>
            <person name="Szarzynska B."/>
            <person name="Zytnicki M."/>
            <person name="Albani M.C."/>
            <person name="Kiefer C."/>
            <person name="Bergonzi S."/>
            <person name="Castaings L."/>
            <person name="Mateos J.L."/>
            <person name="Berns M.C."/>
            <person name="Bujdoso N."/>
            <person name="Piofczyk T."/>
            <person name="de Lorenzo L."/>
            <person name="Barrero-Sicilia C."/>
            <person name="Mateos I."/>
            <person name="Piednoel M."/>
            <person name="Hagmann J."/>
            <person name="Chen-Min-Tao R."/>
            <person name="Iglesias-Fernandez R."/>
            <person name="Schuster S.C."/>
            <person name="Alonso-Blanco C."/>
            <person name="Roudier F."/>
            <person name="Carbonero P."/>
            <person name="Paz-Ares J."/>
            <person name="Davis S.J."/>
            <person name="Pecinka A."/>
            <person name="Quesneville H."/>
            <person name="Colot V."/>
            <person name="Lysak M.A."/>
            <person name="Weigel D."/>
            <person name="Coupland G."/>
            <person name="Schneeberger K."/>
        </authorList>
    </citation>
    <scope>NUCLEOTIDE SEQUENCE [LARGE SCALE GENOMIC DNA]</scope>
    <source>
        <strain evidence="3">cv. Pajares</strain>
    </source>
</reference>
<feature type="non-terminal residue" evidence="2">
    <location>
        <position position="232"/>
    </location>
</feature>
<accession>A0A087G326</accession>
<name>A0A087G326_ARAAL</name>
<protein>
    <submittedName>
        <fullName evidence="2">Uncharacterized protein</fullName>
    </submittedName>
</protein>
<dbReference type="EMBL" id="KL970489">
    <property type="protein sequence ID" value="KFK24278.1"/>
    <property type="molecule type" value="Genomic_DNA"/>
</dbReference>
<dbReference type="Proteomes" id="UP000029120">
    <property type="component" value="Unassembled WGS sequence"/>
</dbReference>
<organism evidence="2 3">
    <name type="scientific">Arabis alpina</name>
    <name type="common">Alpine rock-cress</name>
    <dbReference type="NCBI Taxonomy" id="50452"/>
    <lineage>
        <taxon>Eukaryota</taxon>
        <taxon>Viridiplantae</taxon>
        <taxon>Streptophyta</taxon>
        <taxon>Embryophyta</taxon>
        <taxon>Tracheophyta</taxon>
        <taxon>Spermatophyta</taxon>
        <taxon>Magnoliopsida</taxon>
        <taxon>eudicotyledons</taxon>
        <taxon>Gunneridae</taxon>
        <taxon>Pentapetalae</taxon>
        <taxon>rosids</taxon>
        <taxon>malvids</taxon>
        <taxon>Brassicales</taxon>
        <taxon>Brassicaceae</taxon>
        <taxon>Arabideae</taxon>
        <taxon>Arabis</taxon>
    </lineage>
</organism>
<dbReference type="AlphaFoldDB" id="A0A087G326"/>
<evidence type="ECO:0000256" key="1">
    <source>
        <dbReference type="SAM" id="MobiDB-lite"/>
    </source>
</evidence>
<gene>
    <name evidence="2" type="ORF">AALP_AAs47157U000100</name>
</gene>
<evidence type="ECO:0000313" key="2">
    <source>
        <dbReference type="EMBL" id="KFK24278.1"/>
    </source>
</evidence>
<feature type="region of interest" description="Disordered" evidence="1">
    <location>
        <begin position="192"/>
        <end position="213"/>
    </location>
</feature>
<feature type="compositionally biased region" description="Acidic residues" evidence="1">
    <location>
        <begin position="12"/>
        <end position="23"/>
    </location>
</feature>
<sequence length="232" mass="25655">MNIKDPQIQNSSDDEEVMSSSEEDMQKSGSESKSEEDSESESEEDMPVADKEIRNATVTVNTPVVKPAVSLSEKKHVAITTKNKEVPVASKSASKRPISEETSSPMKRAKNESGDVEIITGDDVKKSFVPTNIQLKKKISGLKKKYQNQKYKGDTDHDKKSMGLAERIWGPGGFLYDESANSVLKFNIGKSMKSEKKKVESSKPVEEDEEEKDVLVRAGAVMEQPTLGVKRD</sequence>
<evidence type="ECO:0000313" key="3">
    <source>
        <dbReference type="Proteomes" id="UP000029120"/>
    </source>
</evidence>
<feature type="region of interest" description="Disordered" evidence="1">
    <location>
        <begin position="1"/>
        <end position="114"/>
    </location>
</feature>
<keyword evidence="3" id="KW-1185">Reference proteome</keyword>